<evidence type="ECO:0000313" key="11">
    <source>
        <dbReference type="EMBL" id="MBB5960598.1"/>
    </source>
</evidence>
<evidence type="ECO:0000256" key="5">
    <source>
        <dbReference type="ARBA" id="ARBA00023136"/>
    </source>
</evidence>
<dbReference type="EC" id="4.1.1.65" evidence="11"/>
<keyword evidence="4" id="KW-0443">Lipid metabolism</keyword>
<keyword evidence="3" id="KW-0210">Decarboxylase</keyword>
<dbReference type="PANTHER" id="PTHR35809">
    <property type="entry name" value="ARCHAETIDYLSERINE DECARBOXYLASE PROENZYME-RELATED"/>
    <property type="match status" value="1"/>
</dbReference>
<evidence type="ECO:0000256" key="4">
    <source>
        <dbReference type="ARBA" id="ARBA00023098"/>
    </source>
</evidence>
<protein>
    <submittedName>
        <fullName evidence="11">Phosphatidylserine decarboxylase</fullName>
        <ecNumber evidence="11">4.1.1.65</ecNumber>
    </submittedName>
</protein>
<evidence type="ECO:0000256" key="7">
    <source>
        <dbReference type="ARBA" id="ARBA00023209"/>
    </source>
</evidence>
<keyword evidence="5" id="KW-0472">Membrane</keyword>
<dbReference type="GO" id="GO:0008654">
    <property type="term" value="P:phospholipid biosynthetic process"/>
    <property type="evidence" value="ECO:0007669"/>
    <property type="project" value="UniProtKB-KW"/>
</dbReference>
<evidence type="ECO:0000256" key="2">
    <source>
        <dbReference type="ARBA" id="ARBA00022516"/>
    </source>
</evidence>
<dbReference type="EMBL" id="JACHJN010000018">
    <property type="protein sequence ID" value="MBB5960598.1"/>
    <property type="molecule type" value="Genomic_DNA"/>
</dbReference>
<keyword evidence="12" id="KW-1185">Reference proteome</keyword>
<dbReference type="InterPro" id="IPR003817">
    <property type="entry name" value="PS_Dcarbxylase"/>
</dbReference>
<dbReference type="Proteomes" id="UP000547510">
    <property type="component" value="Unassembled WGS sequence"/>
</dbReference>
<evidence type="ECO:0000256" key="8">
    <source>
        <dbReference type="ARBA" id="ARBA00023239"/>
    </source>
</evidence>
<evidence type="ECO:0000256" key="1">
    <source>
        <dbReference type="ARBA" id="ARBA00022475"/>
    </source>
</evidence>
<keyword evidence="9" id="KW-1208">Phospholipid metabolism</keyword>
<comment type="caution">
    <text evidence="11">The sequence shown here is derived from an EMBL/GenBank/DDBJ whole genome shotgun (WGS) entry which is preliminary data.</text>
</comment>
<keyword evidence="1" id="KW-1003">Cell membrane</keyword>
<dbReference type="GO" id="GO:0004609">
    <property type="term" value="F:phosphatidylserine decarboxylase activity"/>
    <property type="evidence" value="ECO:0007669"/>
    <property type="project" value="UniProtKB-EC"/>
</dbReference>
<dbReference type="PANTHER" id="PTHR35809:SF1">
    <property type="entry name" value="ARCHAETIDYLSERINE DECARBOXYLASE PROENZYME-RELATED"/>
    <property type="match status" value="1"/>
</dbReference>
<evidence type="ECO:0000256" key="3">
    <source>
        <dbReference type="ARBA" id="ARBA00022793"/>
    </source>
</evidence>
<gene>
    <name evidence="11" type="ORF">FHS29_007226</name>
</gene>
<dbReference type="RefSeq" id="WP_184698942.1">
    <property type="nucleotide sequence ID" value="NZ_JACHJN010000018.1"/>
</dbReference>
<evidence type="ECO:0000313" key="12">
    <source>
        <dbReference type="Proteomes" id="UP000547510"/>
    </source>
</evidence>
<organism evidence="11 12">
    <name type="scientific">Saccharothrix tamanrassetensis</name>
    <dbReference type="NCBI Taxonomy" id="1051531"/>
    <lineage>
        <taxon>Bacteria</taxon>
        <taxon>Bacillati</taxon>
        <taxon>Actinomycetota</taxon>
        <taxon>Actinomycetes</taxon>
        <taxon>Pseudonocardiales</taxon>
        <taxon>Pseudonocardiaceae</taxon>
        <taxon>Saccharothrix</taxon>
    </lineage>
</organism>
<accession>A0A841CWU8</accession>
<keyword evidence="7" id="KW-0594">Phospholipid biosynthesis</keyword>
<name>A0A841CWU8_9PSEU</name>
<keyword evidence="6" id="KW-0865">Zymogen</keyword>
<keyword evidence="10" id="KW-0670">Pyruvate</keyword>
<keyword evidence="8 11" id="KW-0456">Lyase</keyword>
<sequence>MVKSLREWVTEDVDPVRDRSVVWLSEHHFFRDPMRSVYVDPAYFFAPADGIIIYQAVVEPDAPVVEIKGSSYTLRDAVRDDSYDEVSLVIGIFMTFYDVHVNRVPYSGRLTYRELDAIDSVNRPMLHVEHELLKRLRVPATGGEYLRHNQRMVNRIDADELCRPYYILQIADYDVNCITPFGLAQHRPVQQGWRFSQIRMGSQVDLIIPLGGRHDLRPLCELGQHVQAGLDPLVRIVGK</sequence>
<dbReference type="AlphaFoldDB" id="A0A841CWU8"/>
<dbReference type="InterPro" id="IPR033175">
    <property type="entry name" value="PSD-A"/>
</dbReference>
<proteinExistence type="predicted"/>
<reference evidence="11 12" key="1">
    <citation type="submission" date="2020-08" db="EMBL/GenBank/DDBJ databases">
        <title>Genomic Encyclopedia of Type Strains, Phase III (KMG-III): the genomes of soil and plant-associated and newly described type strains.</title>
        <authorList>
            <person name="Whitman W."/>
        </authorList>
    </citation>
    <scope>NUCLEOTIDE SEQUENCE [LARGE SCALE GENOMIC DNA]</scope>
    <source>
        <strain evidence="11 12">CECT 8640</strain>
    </source>
</reference>
<evidence type="ECO:0000256" key="9">
    <source>
        <dbReference type="ARBA" id="ARBA00023264"/>
    </source>
</evidence>
<evidence type="ECO:0000256" key="6">
    <source>
        <dbReference type="ARBA" id="ARBA00023145"/>
    </source>
</evidence>
<dbReference type="Pfam" id="PF02666">
    <property type="entry name" value="PS_Dcarbxylase"/>
    <property type="match status" value="1"/>
</dbReference>
<evidence type="ECO:0000256" key="10">
    <source>
        <dbReference type="ARBA" id="ARBA00023317"/>
    </source>
</evidence>
<keyword evidence="2" id="KW-0444">Lipid biosynthesis</keyword>